<feature type="region of interest" description="Disordered" evidence="1">
    <location>
        <begin position="24"/>
        <end position="117"/>
    </location>
</feature>
<feature type="compositionally biased region" description="Polar residues" evidence="1">
    <location>
        <begin position="814"/>
        <end position="860"/>
    </location>
</feature>
<dbReference type="InterPro" id="IPR051092">
    <property type="entry name" value="FYVE_RhoGEF_PH"/>
</dbReference>
<dbReference type="SMART" id="SM00233">
    <property type="entry name" value="PH"/>
    <property type="match status" value="1"/>
</dbReference>
<evidence type="ECO:0008006" key="6">
    <source>
        <dbReference type="Google" id="ProtNLM"/>
    </source>
</evidence>
<feature type="region of interest" description="Disordered" evidence="1">
    <location>
        <begin position="773"/>
        <end position="919"/>
    </location>
</feature>
<feature type="compositionally biased region" description="Basic and acidic residues" evidence="1">
    <location>
        <begin position="1117"/>
        <end position="1131"/>
    </location>
</feature>
<dbReference type="Pfam" id="PF00621">
    <property type="entry name" value="RhoGEF"/>
    <property type="match status" value="2"/>
</dbReference>
<feature type="compositionally biased region" description="Polar residues" evidence="1">
    <location>
        <begin position="1153"/>
        <end position="1165"/>
    </location>
</feature>
<feature type="compositionally biased region" description="Polar residues" evidence="1">
    <location>
        <begin position="870"/>
        <end position="890"/>
    </location>
</feature>
<dbReference type="PANTHER" id="PTHR12673:SF270">
    <property type="entry name" value="FYVE-TYPE DOMAIN-CONTAINING PROTEIN"/>
    <property type="match status" value="1"/>
</dbReference>
<dbReference type="InParanoid" id="A0A316VE04"/>
<dbReference type="SUPFAM" id="SSF50729">
    <property type="entry name" value="PH domain-like"/>
    <property type="match status" value="1"/>
</dbReference>
<protein>
    <recommendedName>
        <fullName evidence="6">DH domain-containing protein</fullName>
    </recommendedName>
</protein>
<dbReference type="InterPro" id="IPR011993">
    <property type="entry name" value="PH-like_dom_sf"/>
</dbReference>
<reference evidence="4 5" key="1">
    <citation type="journal article" date="2018" name="Mol. Biol. Evol.">
        <title>Broad Genomic Sampling Reveals a Smut Pathogenic Ancestry of the Fungal Clade Ustilaginomycotina.</title>
        <authorList>
            <person name="Kijpornyongpan T."/>
            <person name="Mondo S.J."/>
            <person name="Barry K."/>
            <person name="Sandor L."/>
            <person name="Lee J."/>
            <person name="Lipzen A."/>
            <person name="Pangilinan J."/>
            <person name="LaButti K."/>
            <person name="Hainaut M."/>
            <person name="Henrissat B."/>
            <person name="Grigoriev I.V."/>
            <person name="Spatafora J.W."/>
            <person name="Aime M.C."/>
        </authorList>
    </citation>
    <scope>NUCLEOTIDE SEQUENCE [LARGE SCALE GENOMIC DNA]</scope>
    <source>
        <strain evidence="4 5">MCA 3882</strain>
    </source>
</reference>
<feature type="region of interest" description="Disordered" evidence="1">
    <location>
        <begin position="1107"/>
        <end position="1239"/>
    </location>
</feature>
<dbReference type="SMART" id="SM00325">
    <property type="entry name" value="RhoGEF"/>
    <property type="match status" value="1"/>
</dbReference>
<feature type="region of interest" description="Disordered" evidence="1">
    <location>
        <begin position="333"/>
        <end position="356"/>
    </location>
</feature>
<dbReference type="GO" id="GO:0005737">
    <property type="term" value="C:cytoplasm"/>
    <property type="evidence" value="ECO:0007669"/>
    <property type="project" value="TreeGrafter"/>
</dbReference>
<feature type="compositionally biased region" description="Polar residues" evidence="1">
    <location>
        <begin position="333"/>
        <end position="352"/>
    </location>
</feature>
<gene>
    <name evidence="4" type="ORF">FA14DRAFT_160759</name>
</gene>
<dbReference type="RefSeq" id="XP_025356032.1">
    <property type="nucleotide sequence ID" value="XM_025498813.1"/>
</dbReference>
<evidence type="ECO:0000259" key="3">
    <source>
        <dbReference type="PROSITE" id="PS50010"/>
    </source>
</evidence>
<dbReference type="InterPro" id="IPR001849">
    <property type="entry name" value="PH_domain"/>
</dbReference>
<feature type="compositionally biased region" description="Low complexity" evidence="1">
    <location>
        <begin position="798"/>
        <end position="813"/>
    </location>
</feature>
<feature type="compositionally biased region" description="Basic and acidic residues" evidence="1">
    <location>
        <begin position="31"/>
        <end position="44"/>
    </location>
</feature>
<dbReference type="InterPro" id="IPR035899">
    <property type="entry name" value="DBL_dom_sf"/>
</dbReference>
<sequence>MGNPDSEVMLVPSPSNGTACVAEIVQSHKTSKSDNEARTHKVTFDSDSIQPSSTSYGRKDETSSIDKSALGLSIDSPAEAVTDEHGSDWPQLRPTSDISRTPSQSTTGTVQSQNSLETAASSLQSAVSTAATTNNAAIVKEINQHGSASIEKELPPIPSSPRQYVTACSTPAEMSEEKREAEALRRYHGLLELVETERGYTEDLSNLVTIFFPNLVYQPFFDEDESRLAAVSRNGSKLYELHSSLLRKWDTILEQEQLRPQDPETSLEKALRCGDAIQKIIDHLQDSIVQFQNYMIFCSRHSEAMVMIREAERRHGGDDFAAYERLCGNLIRTQSRTSSTPNSRRQSISRQPSGFFAPLTSSGILSSLTPTDTTSSLMPSSPSSGTTTPSSPGPALSRSFNSHRLLLADYLIKPVQRMCLYPLVLNSLLKNTPPQEMHTRSSIQSAIESMRRVADEVDEASRIREKDLMAQLILTRIEPNVLLPQSFVQSLGAPQLSGTMDILHHHSIDEPLTVPLRFQRLGVVMWSNFVLIARTRKNGQLDCRYWFPLDEVSIVPNLDIAVYEESCKKANTPPIESHHLFTTMEIGGKSVVPHGFRLSLGAHHFEFSASNERERRTWHDALRLATAENEKIQRKPSEVKAPNSLSSIPGATNGASLVSNFLSANVKATQANSSGLETLVKFPSTSTRATVDRNMVFSDVLIAPAGLLGVPASAMQNVAGSNSSSSGNSAIGPSTVREISEALMSHQLRQNSAPSLGSAVGAAMGLAKLAATQMPTVKRPRRMNSLTPIDSSVSRPPLTSTISEVSTLSSSESNPTPKRNSLNTLRANTLPSIDTGSTATGPTTPVQRISSPVESISSRVKGTLRRANSRLGSMRSTTGSLPASPMTSTIDLGRTASEEQSAVEQVEGGDGTAKPVHARKKSINLREVWKRRSRSQSAQSSFTMGPSYESFSIVNRVPTSLDMSTISPPLKRNSICEDTPKRFYESPPLSPSAIYSEANVVSSAVAYQGSAGLKISPDPSLHTASAPVSQASSRRQSVASLFGQTQVRSSSPSLNMTQMREDAANTLKRAKSSARNRFSMYGVSNLLTSASSSSAAQPLASATNARGYFDTMTSPNGKEKTRDHSQERYSDGDLSPETVKGDQTPVNLGADSAINQLRDSLGRNGSTHRSKNSSSPNQTFLTPENETNASKDSVSRTSSSPTKSLAEKRVSTLQAVEEIASSAEQSRDEMYSSFSENSP</sequence>
<keyword evidence="5" id="KW-1185">Reference proteome</keyword>
<evidence type="ECO:0000256" key="1">
    <source>
        <dbReference type="SAM" id="MobiDB-lite"/>
    </source>
</evidence>
<feature type="compositionally biased region" description="Polar residues" evidence="1">
    <location>
        <begin position="93"/>
        <end position="117"/>
    </location>
</feature>
<dbReference type="STRING" id="1280837.A0A316VE04"/>
<dbReference type="InterPro" id="IPR000219">
    <property type="entry name" value="DH_dom"/>
</dbReference>
<feature type="region of interest" description="Disordered" evidence="1">
    <location>
        <begin position="368"/>
        <end position="396"/>
    </location>
</feature>
<dbReference type="Gene3D" id="2.30.29.30">
    <property type="entry name" value="Pleckstrin-homology domain (PH domain)/Phosphotyrosine-binding domain (PTB)"/>
    <property type="match status" value="1"/>
</dbReference>
<dbReference type="OrthoDB" id="1716625at2759"/>
<feature type="compositionally biased region" description="Polar residues" evidence="1">
    <location>
        <begin position="45"/>
        <end position="56"/>
    </location>
</feature>
<dbReference type="AlphaFoldDB" id="A0A316VE04"/>
<dbReference type="PROSITE" id="PS50003">
    <property type="entry name" value="PH_DOMAIN"/>
    <property type="match status" value="1"/>
</dbReference>
<dbReference type="SUPFAM" id="SSF48065">
    <property type="entry name" value="DBL homology domain (DH-domain)"/>
    <property type="match status" value="1"/>
</dbReference>
<dbReference type="EMBL" id="KZ819603">
    <property type="protein sequence ID" value="PWN35730.1"/>
    <property type="molecule type" value="Genomic_DNA"/>
</dbReference>
<feature type="compositionally biased region" description="Polar residues" evidence="1">
    <location>
        <begin position="784"/>
        <end position="794"/>
    </location>
</feature>
<evidence type="ECO:0000313" key="4">
    <source>
        <dbReference type="EMBL" id="PWN35730.1"/>
    </source>
</evidence>
<feature type="compositionally biased region" description="Polar residues" evidence="1">
    <location>
        <begin position="1172"/>
        <end position="1188"/>
    </location>
</feature>
<dbReference type="GO" id="GO:0005085">
    <property type="term" value="F:guanyl-nucleotide exchange factor activity"/>
    <property type="evidence" value="ECO:0007669"/>
    <property type="project" value="InterPro"/>
</dbReference>
<dbReference type="GeneID" id="37020594"/>
<organism evidence="4 5">
    <name type="scientific">Meira miltonrushii</name>
    <dbReference type="NCBI Taxonomy" id="1280837"/>
    <lineage>
        <taxon>Eukaryota</taxon>
        <taxon>Fungi</taxon>
        <taxon>Dikarya</taxon>
        <taxon>Basidiomycota</taxon>
        <taxon>Ustilaginomycotina</taxon>
        <taxon>Exobasidiomycetes</taxon>
        <taxon>Exobasidiales</taxon>
        <taxon>Brachybasidiaceae</taxon>
        <taxon>Meira</taxon>
    </lineage>
</organism>
<dbReference type="PROSITE" id="PS50010">
    <property type="entry name" value="DH_2"/>
    <property type="match status" value="1"/>
</dbReference>
<accession>A0A316VE04</accession>
<evidence type="ECO:0000313" key="5">
    <source>
        <dbReference type="Proteomes" id="UP000245771"/>
    </source>
</evidence>
<proteinExistence type="predicted"/>
<dbReference type="PANTHER" id="PTHR12673">
    <property type="entry name" value="FACIOGENITAL DYSPLASIA PROTEIN"/>
    <property type="match status" value="1"/>
</dbReference>
<dbReference type="Proteomes" id="UP000245771">
    <property type="component" value="Unassembled WGS sequence"/>
</dbReference>
<feature type="compositionally biased region" description="Low complexity" evidence="1">
    <location>
        <begin position="1190"/>
        <end position="1204"/>
    </location>
</feature>
<feature type="domain" description="PH" evidence="2">
    <location>
        <begin position="596"/>
        <end position="627"/>
    </location>
</feature>
<evidence type="ECO:0000259" key="2">
    <source>
        <dbReference type="PROSITE" id="PS50003"/>
    </source>
</evidence>
<name>A0A316VE04_9BASI</name>
<feature type="domain" description="DH" evidence="3">
    <location>
        <begin position="185"/>
        <end position="460"/>
    </location>
</feature>
<dbReference type="Gene3D" id="1.20.900.10">
    <property type="entry name" value="Dbl homology (DH) domain"/>
    <property type="match status" value="1"/>
</dbReference>